<keyword evidence="2" id="KW-0732">Signal</keyword>
<accession>A0A243WJ91</accession>
<proteinExistence type="predicted"/>
<evidence type="ECO:0000313" key="3">
    <source>
        <dbReference type="EMBL" id="OUJ75340.1"/>
    </source>
</evidence>
<protein>
    <recommendedName>
        <fullName evidence="5">DUF5666 domain-containing protein</fullName>
    </recommendedName>
</protein>
<evidence type="ECO:0000313" key="4">
    <source>
        <dbReference type="Proteomes" id="UP000194873"/>
    </source>
</evidence>
<name>A0A243WJ91_9BACT</name>
<keyword evidence="4" id="KW-1185">Reference proteome</keyword>
<feature type="compositionally biased region" description="Pro residues" evidence="1">
    <location>
        <begin position="76"/>
        <end position="85"/>
    </location>
</feature>
<evidence type="ECO:0000256" key="2">
    <source>
        <dbReference type="SAM" id="SignalP"/>
    </source>
</evidence>
<feature type="signal peptide" evidence="2">
    <location>
        <begin position="1"/>
        <end position="26"/>
    </location>
</feature>
<dbReference type="AlphaFoldDB" id="A0A243WJ91"/>
<dbReference type="RefSeq" id="WP_086592885.1">
    <property type="nucleotide sequence ID" value="NZ_MTSE01000002.1"/>
</dbReference>
<evidence type="ECO:0008006" key="5">
    <source>
        <dbReference type="Google" id="ProtNLM"/>
    </source>
</evidence>
<feature type="chain" id="PRO_5012557629" description="DUF5666 domain-containing protein" evidence="2">
    <location>
        <begin position="27"/>
        <end position="283"/>
    </location>
</feature>
<dbReference type="OrthoDB" id="880749at2"/>
<feature type="region of interest" description="Disordered" evidence="1">
    <location>
        <begin position="26"/>
        <end position="93"/>
    </location>
</feature>
<gene>
    <name evidence="3" type="ORF">BXP70_04810</name>
</gene>
<comment type="caution">
    <text evidence="3">The sequence shown here is derived from an EMBL/GenBank/DDBJ whole genome shotgun (WGS) entry which is preliminary data.</text>
</comment>
<organism evidence="3 4">
    <name type="scientific">Hymenobacter crusticola</name>
    <dbReference type="NCBI Taxonomy" id="1770526"/>
    <lineage>
        <taxon>Bacteria</taxon>
        <taxon>Pseudomonadati</taxon>
        <taxon>Bacteroidota</taxon>
        <taxon>Cytophagia</taxon>
        <taxon>Cytophagales</taxon>
        <taxon>Hymenobacteraceae</taxon>
        <taxon>Hymenobacter</taxon>
    </lineage>
</organism>
<dbReference type="EMBL" id="MTSE01000002">
    <property type="protein sequence ID" value="OUJ75340.1"/>
    <property type="molecule type" value="Genomic_DNA"/>
</dbReference>
<dbReference type="Proteomes" id="UP000194873">
    <property type="component" value="Unassembled WGS sequence"/>
</dbReference>
<feature type="region of interest" description="Disordered" evidence="1">
    <location>
        <begin position="177"/>
        <end position="215"/>
    </location>
</feature>
<sequence>MLSFAVKPVFVASVALFLVGSPLAFAQQAPSASTPSTKAKVKTKAGKASPATPPPAPANGSALAPPTGGPQSGAPGGPPRPPRPGDGPEEPRGKARVQELHDFSGTLTEYVATNDDQVYDSFVFKTSAGTETVLFPRHLGQALLAVAKVGSQVSITGFRDTNPQGQPSLHLVGLSAGGQTVRDTPPVRPATPPAEETTTARGTVQRLGQDPRGRTNAVVLNDGTILRLPPTAAEQLANKLKVGATVAATGALRASVPGEVAAKPTRVVRTQTITLDGVQFLVQ</sequence>
<evidence type="ECO:0000256" key="1">
    <source>
        <dbReference type="SAM" id="MobiDB-lite"/>
    </source>
</evidence>
<reference evidence="3 4" key="1">
    <citation type="submission" date="2017-01" db="EMBL/GenBank/DDBJ databases">
        <title>A new Hymenobacter.</title>
        <authorList>
            <person name="Liang Y."/>
            <person name="Feng F."/>
        </authorList>
    </citation>
    <scope>NUCLEOTIDE SEQUENCE [LARGE SCALE GENOMIC DNA]</scope>
    <source>
        <strain evidence="3">MIMBbqt21</strain>
    </source>
</reference>